<evidence type="ECO:0000256" key="3">
    <source>
        <dbReference type="ARBA" id="ARBA00022475"/>
    </source>
</evidence>
<keyword evidence="7 9" id="KW-1133">Transmembrane helix</keyword>
<reference evidence="12 13" key="1">
    <citation type="submission" date="2016-10" db="EMBL/GenBank/DDBJ databases">
        <authorList>
            <person name="de Groot N.N."/>
        </authorList>
    </citation>
    <scope>NUCLEOTIDE SEQUENCE [LARGE SCALE GENOMIC DNA]</scope>
    <source>
        <strain evidence="12 13">TC2-24</strain>
    </source>
</reference>
<dbReference type="InterPro" id="IPR003439">
    <property type="entry name" value="ABC_transporter-like_ATP-bd"/>
</dbReference>
<dbReference type="RefSeq" id="WP_091914883.1">
    <property type="nucleotide sequence ID" value="NZ_FOIQ01000001.1"/>
</dbReference>
<evidence type="ECO:0000256" key="2">
    <source>
        <dbReference type="ARBA" id="ARBA00022448"/>
    </source>
</evidence>
<feature type="transmembrane region" description="Helical" evidence="9">
    <location>
        <begin position="276"/>
        <end position="297"/>
    </location>
</feature>
<evidence type="ECO:0000256" key="6">
    <source>
        <dbReference type="ARBA" id="ARBA00022840"/>
    </source>
</evidence>
<feature type="transmembrane region" description="Helical" evidence="9">
    <location>
        <begin position="53"/>
        <end position="72"/>
    </location>
</feature>
<dbReference type="InterPro" id="IPR036640">
    <property type="entry name" value="ABC1_TM_sf"/>
</dbReference>
<keyword evidence="2" id="KW-0813">Transport</keyword>
<gene>
    <name evidence="12" type="ORF">SAMN04487850_0859</name>
</gene>
<dbReference type="InterPro" id="IPR039421">
    <property type="entry name" value="Type_1_exporter"/>
</dbReference>
<evidence type="ECO:0000256" key="5">
    <source>
        <dbReference type="ARBA" id="ARBA00022741"/>
    </source>
</evidence>
<dbReference type="InterPro" id="IPR003593">
    <property type="entry name" value="AAA+_ATPase"/>
</dbReference>
<dbReference type="FunFam" id="3.40.50.300:FF:000221">
    <property type="entry name" value="Multidrug ABC transporter ATP-binding protein"/>
    <property type="match status" value="1"/>
</dbReference>
<dbReference type="CDD" id="cd18548">
    <property type="entry name" value="ABC_6TM_Tm287_like"/>
    <property type="match status" value="1"/>
</dbReference>
<feature type="transmembrane region" description="Helical" evidence="9">
    <location>
        <begin position="246"/>
        <end position="264"/>
    </location>
</feature>
<dbReference type="PANTHER" id="PTHR43394">
    <property type="entry name" value="ATP-DEPENDENT PERMEASE MDL1, MITOCHONDRIAL"/>
    <property type="match status" value="1"/>
</dbReference>
<feature type="transmembrane region" description="Helical" evidence="9">
    <location>
        <begin position="21"/>
        <end position="41"/>
    </location>
</feature>
<evidence type="ECO:0000256" key="1">
    <source>
        <dbReference type="ARBA" id="ARBA00004651"/>
    </source>
</evidence>
<dbReference type="PROSITE" id="PS00211">
    <property type="entry name" value="ABC_TRANSPORTER_1"/>
    <property type="match status" value="1"/>
</dbReference>
<dbReference type="InterPro" id="IPR027417">
    <property type="entry name" value="P-loop_NTPase"/>
</dbReference>
<protein>
    <submittedName>
        <fullName evidence="12">ATP-binding cassette, subfamily B</fullName>
    </submittedName>
</protein>
<keyword evidence="6 12" id="KW-0067">ATP-binding</keyword>
<dbReference type="GO" id="GO:0016887">
    <property type="term" value="F:ATP hydrolysis activity"/>
    <property type="evidence" value="ECO:0007669"/>
    <property type="project" value="InterPro"/>
</dbReference>
<dbReference type="PANTHER" id="PTHR43394:SF1">
    <property type="entry name" value="ATP-BINDING CASSETTE SUB-FAMILY B MEMBER 10, MITOCHONDRIAL"/>
    <property type="match status" value="1"/>
</dbReference>
<dbReference type="EMBL" id="FOIQ01000001">
    <property type="protein sequence ID" value="SEV90469.1"/>
    <property type="molecule type" value="Genomic_DNA"/>
</dbReference>
<dbReference type="InterPro" id="IPR017871">
    <property type="entry name" value="ABC_transporter-like_CS"/>
</dbReference>
<feature type="transmembrane region" description="Helical" evidence="9">
    <location>
        <begin position="142"/>
        <end position="175"/>
    </location>
</feature>
<comment type="subcellular location">
    <subcellularLocation>
        <location evidence="1">Cell membrane</location>
        <topology evidence="1">Multi-pass membrane protein</topology>
    </subcellularLocation>
</comment>
<dbReference type="Pfam" id="PF00664">
    <property type="entry name" value="ABC_membrane"/>
    <property type="match status" value="1"/>
</dbReference>
<evidence type="ECO:0000313" key="12">
    <source>
        <dbReference type="EMBL" id="SEV90469.1"/>
    </source>
</evidence>
<evidence type="ECO:0000259" key="11">
    <source>
        <dbReference type="PROSITE" id="PS50929"/>
    </source>
</evidence>
<dbReference type="InterPro" id="IPR011527">
    <property type="entry name" value="ABC1_TM_dom"/>
</dbReference>
<keyword evidence="8 9" id="KW-0472">Membrane</keyword>
<sequence length="597" mass="66532">MFRTLGRQIGKYRTASILTPIWTALEVVMDVLIPYVTASLIDKGINAGNMENVYLYGAIMLGMAFLSLAFGIQAGRSVAYAASGFAANLRSAMYRNIQRFAFSNIDRYATSGLITRMTTDVNNLQNAYQQILRITVRAPFRLLLSIVMCLVIDARLSMVFIIAMLILSTSLYQIISRVSRLFSQVFVKYDELNLEVQENIRAIRLVKAFVRETHENQKFSKAAEALYRLYVRAESLMALNHPVMNLVVYGCIIALSWWGAHYIVGGTLTTGELTSLFTYVMSILQSLMMLSMIFIMLTQSAASGRRVAEIIDEQPDIVNPSEPVTEIADGSVEFREVRFDYQSKKTEESELSETTHIPKRSALYNVCFTVRSGETIGVIGGTGSGKSTLVNLISRLYDVQQGEVLVGGRNVKDYDLTSLRNAVSVVLQNNILFSGTILDNLRWGNPQATEEACHHACRLAQADEFISQMPDGYNTRIEQGGINVSGGQRQRLCIARVLLKQPRILVLDDSTSACDTTTDAKIQRALREELSNMTKFIIAQRISTVEHCDRILVMDNGRLTGLGTHEQLLCDNALYQEINAIQKADCGDFDKKEGGDV</sequence>
<evidence type="ECO:0000256" key="8">
    <source>
        <dbReference type="ARBA" id="ARBA00023136"/>
    </source>
</evidence>
<dbReference type="Gene3D" id="1.20.1560.10">
    <property type="entry name" value="ABC transporter type 1, transmembrane domain"/>
    <property type="match status" value="1"/>
</dbReference>
<dbReference type="GO" id="GO:0015421">
    <property type="term" value="F:ABC-type oligopeptide transporter activity"/>
    <property type="evidence" value="ECO:0007669"/>
    <property type="project" value="TreeGrafter"/>
</dbReference>
<name>A0A1I0MQJ0_9BACT</name>
<dbReference type="AlphaFoldDB" id="A0A1I0MQJ0"/>
<dbReference type="SMART" id="SM00382">
    <property type="entry name" value="AAA"/>
    <property type="match status" value="1"/>
</dbReference>
<keyword evidence="3" id="KW-1003">Cell membrane</keyword>
<dbReference type="Proteomes" id="UP000199373">
    <property type="component" value="Unassembled WGS sequence"/>
</dbReference>
<keyword evidence="5" id="KW-0547">Nucleotide-binding</keyword>
<feature type="domain" description="ABC transmembrane type-1" evidence="11">
    <location>
        <begin position="17"/>
        <end position="299"/>
    </location>
</feature>
<evidence type="ECO:0000256" key="9">
    <source>
        <dbReference type="SAM" id="Phobius"/>
    </source>
</evidence>
<dbReference type="SUPFAM" id="SSF90123">
    <property type="entry name" value="ABC transporter transmembrane region"/>
    <property type="match status" value="1"/>
</dbReference>
<evidence type="ECO:0000256" key="7">
    <source>
        <dbReference type="ARBA" id="ARBA00022989"/>
    </source>
</evidence>
<dbReference type="GO" id="GO:0005524">
    <property type="term" value="F:ATP binding"/>
    <property type="evidence" value="ECO:0007669"/>
    <property type="project" value="UniProtKB-KW"/>
</dbReference>
<feature type="domain" description="ABC transporter" evidence="10">
    <location>
        <begin position="346"/>
        <end position="581"/>
    </location>
</feature>
<keyword evidence="13" id="KW-1185">Reference proteome</keyword>
<dbReference type="PROSITE" id="PS50929">
    <property type="entry name" value="ABC_TM1F"/>
    <property type="match status" value="1"/>
</dbReference>
<dbReference type="GO" id="GO:0005886">
    <property type="term" value="C:plasma membrane"/>
    <property type="evidence" value="ECO:0007669"/>
    <property type="project" value="UniProtKB-SubCell"/>
</dbReference>
<dbReference type="PROSITE" id="PS50893">
    <property type="entry name" value="ABC_TRANSPORTER_2"/>
    <property type="match status" value="1"/>
</dbReference>
<organism evidence="12 13">
    <name type="scientific">Prevotella aff. ruminicola Tc2-24</name>
    <dbReference type="NCBI Taxonomy" id="81582"/>
    <lineage>
        <taxon>Bacteria</taxon>
        <taxon>Pseudomonadati</taxon>
        <taxon>Bacteroidota</taxon>
        <taxon>Bacteroidia</taxon>
        <taxon>Bacteroidales</taxon>
        <taxon>Prevotellaceae</taxon>
        <taxon>Prevotella</taxon>
    </lineage>
</organism>
<proteinExistence type="predicted"/>
<evidence type="ECO:0000256" key="4">
    <source>
        <dbReference type="ARBA" id="ARBA00022692"/>
    </source>
</evidence>
<evidence type="ECO:0000313" key="13">
    <source>
        <dbReference type="Proteomes" id="UP000199373"/>
    </source>
</evidence>
<keyword evidence="4 9" id="KW-0812">Transmembrane</keyword>
<evidence type="ECO:0000259" key="10">
    <source>
        <dbReference type="PROSITE" id="PS50893"/>
    </source>
</evidence>
<dbReference type="SUPFAM" id="SSF52540">
    <property type="entry name" value="P-loop containing nucleoside triphosphate hydrolases"/>
    <property type="match status" value="1"/>
</dbReference>
<accession>A0A1I0MQJ0</accession>
<dbReference type="Gene3D" id="3.40.50.300">
    <property type="entry name" value="P-loop containing nucleotide triphosphate hydrolases"/>
    <property type="match status" value="1"/>
</dbReference>
<dbReference type="Pfam" id="PF00005">
    <property type="entry name" value="ABC_tran"/>
    <property type="match status" value="1"/>
</dbReference>